<keyword evidence="3" id="KW-0804">Transcription</keyword>
<feature type="region of interest" description="Disordered" evidence="4">
    <location>
        <begin position="223"/>
        <end position="256"/>
    </location>
</feature>
<evidence type="ECO:0000256" key="4">
    <source>
        <dbReference type="SAM" id="MobiDB-lite"/>
    </source>
</evidence>
<accession>A0ABY7BWG6</accession>
<evidence type="ECO:0000313" key="6">
    <source>
        <dbReference type="EMBL" id="WAP67718.1"/>
    </source>
</evidence>
<reference evidence="6" key="1">
    <citation type="submission" date="2022-12" db="EMBL/GenBank/DDBJ databases">
        <title>Jiella pelagia sp. nov., isolated from phosphonate enriched culture of Northwest Pacific surface seawater.</title>
        <authorList>
            <person name="Shin D.Y."/>
            <person name="Hwang C.Y."/>
        </authorList>
    </citation>
    <scope>NUCLEOTIDE SEQUENCE</scope>
    <source>
        <strain evidence="6">HL-NP1</strain>
    </source>
</reference>
<protein>
    <submittedName>
        <fullName evidence="6">GntR family transcriptional regulator</fullName>
    </submittedName>
</protein>
<dbReference type="PANTHER" id="PTHR43537">
    <property type="entry name" value="TRANSCRIPTIONAL REGULATOR, GNTR FAMILY"/>
    <property type="match status" value="1"/>
</dbReference>
<dbReference type="Gene3D" id="1.10.10.10">
    <property type="entry name" value="Winged helix-like DNA-binding domain superfamily/Winged helix DNA-binding domain"/>
    <property type="match status" value="1"/>
</dbReference>
<dbReference type="Pfam" id="PF07729">
    <property type="entry name" value="FCD"/>
    <property type="match status" value="1"/>
</dbReference>
<keyword evidence="1" id="KW-0805">Transcription regulation</keyword>
<dbReference type="EMBL" id="CP114029">
    <property type="protein sequence ID" value="WAP67718.1"/>
    <property type="molecule type" value="Genomic_DNA"/>
</dbReference>
<evidence type="ECO:0000259" key="5">
    <source>
        <dbReference type="SMART" id="SM00895"/>
    </source>
</evidence>
<evidence type="ECO:0000256" key="3">
    <source>
        <dbReference type="ARBA" id="ARBA00023163"/>
    </source>
</evidence>
<evidence type="ECO:0000313" key="7">
    <source>
        <dbReference type="Proteomes" id="UP001164020"/>
    </source>
</evidence>
<gene>
    <name evidence="6" type="ORF">OH818_19900</name>
</gene>
<keyword evidence="2" id="KW-0238">DNA-binding</keyword>
<evidence type="ECO:0000256" key="1">
    <source>
        <dbReference type="ARBA" id="ARBA00023015"/>
    </source>
</evidence>
<name>A0ABY7BWG6_9HYPH</name>
<feature type="compositionally biased region" description="Basic and acidic residues" evidence="4">
    <location>
        <begin position="223"/>
        <end position="242"/>
    </location>
</feature>
<dbReference type="SMART" id="SM00895">
    <property type="entry name" value="FCD"/>
    <property type="match status" value="1"/>
</dbReference>
<dbReference type="SUPFAM" id="SSF48008">
    <property type="entry name" value="GntR ligand-binding domain-like"/>
    <property type="match status" value="1"/>
</dbReference>
<feature type="domain" description="GntR C-terminal" evidence="5">
    <location>
        <begin position="74"/>
        <end position="197"/>
    </location>
</feature>
<dbReference type="Gene3D" id="1.20.120.530">
    <property type="entry name" value="GntR ligand-binding domain-like"/>
    <property type="match status" value="1"/>
</dbReference>
<proteinExistence type="predicted"/>
<dbReference type="RefSeq" id="WP_268880181.1">
    <property type="nucleotide sequence ID" value="NZ_CP114029.1"/>
</dbReference>
<dbReference type="Proteomes" id="UP001164020">
    <property type="component" value="Chromosome"/>
</dbReference>
<dbReference type="InterPro" id="IPR008920">
    <property type="entry name" value="TF_FadR/GntR_C"/>
</dbReference>
<dbReference type="SUPFAM" id="SSF46785">
    <property type="entry name" value="Winged helix' DNA-binding domain"/>
    <property type="match status" value="1"/>
</dbReference>
<keyword evidence="7" id="KW-1185">Reference proteome</keyword>
<evidence type="ECO:0000256" key="2">
    <source>
        <dbReference type="ARBA" id="ARBA00023125"/>
    </source>
</evidence>
<organism evidence="6 7">
    <name type="scientific">Jiella pelagia</name>
    <dbReference type="NCBI Taxonomy" id="2986949"/>
    <lineage>
        <taxon>Bacteria</taxon>
        <taxon>Pseudomonadati</taxon>
        <taxon>Pseudomonadota</taxon>
        <taxon>Alphaproteobacteria</taxon>
        <taxon>Hyphomicrobiales</taxon>
        <taxon>Aurantimonadaceae</taxon>
        <taxon>Jiella</taxon>
    </lineage>
</organism>
<dbReference type="InterPro" id="IPR011711">
    <property type="entry name" value="GntR_C"/>
</dbReference>
<dbReference type="InterPro" id="IPR036388">
    <property type="entry name" value="WH-like_DNA-bd_sf"/>
</dbReference>
<dbReference type="PANTHER" id="PTHR43537:SF53">
    <property type="entry name" value="HTH-TYPE TRANSCRIPTIONAL REPRESSOR NANR"/>
    <property type="match status" value="1"/>
</dbReference>
<dbReference type="InterPro" id="IPR036390">
    <property type="entry name" value="WH_DNA-bd_sf"/>
</dbReference>
<sequence length="256" mass="28979">MKEETVHRIMVRVLRSGLVAPDIKLAEFHLSQKFDISRDRMRRVLQRLGHEKLLNLVPNRGARTIAWDFRDIREIYAARRIFEGGIIMAVADRVDDGLVARLEAQNRQELNAVETDNVSLAVTLGGALHNDLAEATRNQLVTESLQAMVERTSIALDYFGPSGSLRCSCREHGEIISALKTGNPTTAREAMCDHLSLIETRLSVEPRWESVGLDELIEGEIEREKRHERDSHGCHLDQDRTATGHRHSHSHDKENA</sequence>